<name>A0AAV9DFC7_ACOCL</name>
<evidence type="ECO:0000259" key="1">
    <source>
        <dbReference type="Pfam" id="PF00646"/>
    </source>
</evidence>
<comment type="caution">
    <text evidence="2">The sequence shown here is derived from an EMBL/GenBank/DDBJ whole genome shotgun (WGS) entry which is preliminary data.</text>
</comment>
<protein>
    <submittedName>
        <fullName evidence="2">F-box protein</fullName>
    </submittedName>
</protein>
<dbReference type="AlphaFoldDB" id="A0AAV9DFC7"/>
<dbReference type="EMBL" id="JAUJYO010000013">
    <property type="protein sequence ID" value="KAK1299636.1"/>
    <property type="molecule type" value="Genomic_DNA"/>
</dbReference>
<dbReference type="Pfam" id="PF00646">
    <property type="entry name" value="F-box"/>
    <property type="match status" value="1"/>
</dbReference>
<reference evidence="2" key="2">
    <citation type="submission" date="2023-06" db="EMBL/GenBank/DDBJ databases">
        <authorList>
            <person name="Ma L."/>
            <person name="Liu K.-W."/>
            <person name="Li Z."/>
            <person name="Hsiao Y.-Y."/>
            <person name="Qi Y."/>
            <person name="Fu T."/>
            <person name="Tang G."/>
            <person name="Zhang D."/>
            <person name="Sun W.-H."/>
            <person name="Liu D.-K."/>
            <person name="Li Y."/>
            <person name="Chen G.-Z."/>
            <person name="Liu X.-D."/>
            <person name="Liao X.-Y."/>
            <person name="Jiang Y.-T."/>
            <person name="Yu X."/>
            <person name="Hao Y."/>
            <person name="Huang J."/>
            <person name="Zhao X.-W."/>
            <person name="Ke S."/>
            <person name="Chen Y.-Y."/>
            <person name="Wu W.-L."/>
            <person name="Hsu J.-L."/>
            <person name="Lin Y.-F."/>
            <person name="Huang M.-D."/>
            <person name="Li C.-Y."/>
            <person name="Huang L."/>
            <person name="Wang Z.-W."/>
            <person name="Zhao X."/>
            <person name="Zhong W.-Y."/>
            <person name="Peng D.-H."/>
            <person name="Ahmad S."/>
            <person name="Lan S."/>
            <person name="Zhang J.-S."/>
            <person name="Tsai W.-C."/>
            <person name="Van De Peer Y."/>
            <person name="Liu Z.-J."/>
        </authorList>
    </citation>
    <scope>NUCLEOTIDE SEQUENCE</scope>
    <source>
        <strain evidence="2">CP</strain>
        <tissue evidence="2">Leaves</tissue>
    </source>
</reference>
<dbReference type="Gene3D" id="1.20.1280.50">
    <property type="match status" value="1"/>
</dbReference>
<dbReference type="InterPro" id="IPR036047">
    <property type="entry name" value="F-box-like_dom_sf"/>
</dbReference>
<evidence type="ECO:0000313" key="2">
    <source>
        <dbReference type="EMBL" id="KAK1299636.1"/>
    </source>
</evidence>
<reference evidence="2" key="1">
    <citation type="journal article" date="2023" name="Nat. Commun.">
        <title>Diploid and tetraploid genomes of Acorus and the evolution of monocots.</title>
        <authorList>
            <person name="Ma L."/>
            <person name="Liu K.W."/>
            <person name="Li Z."/>
            <person name="Hsiao Y.Y."/>
            <person name="Qi Y."/>
            <person name="Fu T."/>
            <person name="Tang G.D."/>
            <person name="Zhang D."/>
            <person name="Sun W.H."/>
            <person name="Liu D.K."/>
            <person name="Li Y."/>
            <person name="Chen G.Z."/>
            <person name="Liu X.D."/>
            <person name="Liao X.Y."/>
            <person name="Jiang Y.T."/>
            <person name="Yu X."/>
            <person name="Hao Y."/>
            <person name="Huang J."/>
            <person name="Zhao X.W."/>
            <person name="Ke S."/>
            <person name="Chen Y.Y."/>
            <person name="Wu W.L."/>
            <person name="Hsu J.L."/>
            <person name="Lin Y.F."/>
            <person name="Huang M.D."/>
            <person name="Li C.Y."/>
            <person name="Huang L."/>
            <person name="Wang Z.W."/>
            <person name="Zhao X."/>
            <person name="Zhong W.Y."/>
            <person name="Peng D.H."/>
            <person name="Ahmad S."/>
            <person name="Lan S."/>
            <person name="Zhang J.S."/>
            <person name="Tsai W.C."/>
            <person name="Van de Peer Y."/>
            <person name="Liu Z.J."/>
        </authorList>
    </citation>
    <scope>NUCLEOTIDE SEQUENCE</scope>
    <source>
        <strain evidence="2">CP</strain>
    </source>
</reference>
<proteinExistence type="predicted"/>
<dbReference type="SUPFAM" id="SSF81383">
    <property type="entry name" value="F-box domain"/>
    <property type="match status" value="1"/>
</dbReference>
<keyword evidence="3" id="KW-1185">Reference proteome</keyword>
<dbReference type="CDD" id="cd09917">
    <property type="entry name" value="F-box_SF"/>
    <property type="match status" value="1"/>
</dbReference>
<dbReference type="InterPro" id="IPR001810">
    <property type="entry name" value="F-box_dom"/>
</dbReference>
<dbReference type="Proteomes" id="UP001180020">
    <property type="component" value="Unassembled WGS sequence"/>
</dbReference>
<accession>A0AAV9DFC7</accession>
<sequence>MTTETTSLVSPVAADPPCVGGVSGFYDFPEEIQLCILSFLSPSDIAAFAATSKRSLSFCHSDAACASAGLWSFMCHLRWDSLTQIPRWGGGRFSYRSLYRTLDRWENLIGFWRRIGLGPPSASSPPLVFFEWGSSFLIGSRLLASLSAISTRSAGSTSRRGTSSKLLILIWSR</sequence>
<gene>
    <name evidence="2" type="ORF">QJS10_CPB13g00543</name>
</gene>
<evidence type="ECO:0000313" key="3">
    <source>
        <dbReference type="Proteomes" id="UP001180020"/>
    </source>
</evidence>
<feature type="domain" description="F-box" evidence="1">
    <location>
        <begin position="26"/>
        <end position="61"/>
    </location>
</feature>
<organism evidence="2 3">
    <name type="scientific">Acorus calamus</name>
    <name type="common">Sweet flag</name>
    <dbReference type="NCBI Taxonomy" id="4465"/>
    <lineage>
        <taxon>Eukaryota</taxon>
        <taxon>Viridiplantae</taxon>
        <taxon>Streptophyta</taxon>
        <taxon>Embryophyta</taxon>
        <taxon>Tracheophyta</taxon>
        <taxon>Spermatophyta</taxon>
        <taxon>Magnoliopsida</taxon>
        <taxon>Liliopsida</taxon>
        <taxon>Acoraceae</taxon>
        <taxon>Acorus</taxon>
    </lineage>
</organism>